<dbReference type="PROSITE" id="PS00616">
    <property type="entry name" value="HIS_ACID_PHOSPHAT_1"/>
    <property type="match status" value="1"/>
</dbReference>
<evidence type="ECO:0000256" key="6">
    <source>
        <dbReference type="ARBA" id="ARBA00023002"/>
    </source>
</evidence>
<dbReference type="PANTHER" id="PTHR20963">
    <property type="entry name" value="MULTIPLE INOSITOL POLYPHOSPHATE PHOSPHATASE-RELATED"/>
    <property type="match status" value="1"/>
</dbReference>
<dbReference type="PRINTS" id="PR00420">
    <property type="entry name" value="RNGMNOXGNASE"/>
</dbReference>
<dbReference type="GO" id="GO:0016158">
    <property type="term" value="F:inositol hexakisphosphate 3-phosphatase activity"/>
    <property type="evidence" value="ECO:0007669"/>
    <property type="project" value="UniProtKB-EC"/>
</dbReference>
<keyword evidence="3" id="KW-0285">Flavoprotein</keyword>
<dbReference type="Gene3D" id="3.40.50.1240">
    <property type="entry name" value="Phosphoglycerate mutase-like"/>
    <property type="match status" value="1"/>
</dbReference>
<keyword evidence="5" id="KW-0274">FAD</keyword>
<keyword evidence="6" id="KW-0560">Oxidoreductase</keyword>
<feature type="region of interest" description="Disordered" evidence="7">
    <location>
        <begin position="1134"/>
        <end position="1226"/>
    </location>
</feature>
<evidence type="ECO:0000256" key="3">
    <source>
        <dbReference type="ARBA" id="ARBA00022630"/>
    </source>
</evidence>
<dbReference type="CDD" id="cd07061">
    <property type="entry name" value="HP_HAP_like"/>
    <property type="match status" value="1"/>
</dbReference>
<dbReference type="GO" id="GO:0003993">
    <property type="term" value="F:acid phosphatase activity"/>
    <property type="evidence" value="ECO:0007669"/>
    <property type="project" value="TreeGrafter"/>
</dbReference>
<dbReference type="EMBL" id="CAJPDQ010000001">
    <property type="protein sequence ID" value="CAF9903357.1"/>
    <property type="molecule type" value="Genomic_DNA"/>
</dbReference>
<name>A0A8H3EDB1_9LECA</name>
<dbReference type="InterPro" id="IPR033379">
    <property type="entry name" value="Acid_Pase_AS"/>
</dbReference>
<evidence type="ECO:0000256" key="1">
    <source>
        <dbReference type="ARBA" id="ARBA00005375"/>
    </source>
</evidence>
<dbReference type="OrthoDB" id="6509975at2759"/>
<reference evidence="10" key="1">
    <citation type="submission" date="2021-03" db="EMBL/GenBank/DDBJ databases">
        <authorList>
            <person name="Tagirdzhanova G."/>
        </authorList>
    </citation>
    <scope>NUCLEOTIDE SEQUENCE</scope>
</reference>
<evidence type="ECO:0000256" key="4">
    <source>
        <dbReference type="ARBA" id="ARBA00022801"/>
    </source>
</evidence>
<dbReference type="Pfam" id="PF01494">
    <property type="entry name" value="FAD_binding_3"/>
    <property type="match status" value="1"/>
</dbReference>
<evidence type="ECO:0000313" key="10">
    <source>
        <dbReference type="EMBL" id="CAF9903357.1"/>
    </source>
</evidence>
<dbReference type="Pfam" id="PF00328">
    <property type="entry name" value="His_Phos_2"/>
    <property type="match status" value="1"/>
</dbReference>
<evidence type="ECO:0000256" key="5">
    <source>
        <dbReference type="ARBA" id="ARBA00022827"/>
    </source>
</evidence>
<dbReference type="Gene3D" id="3.50.50.60">
    <property type="entry name" value="FAD/NAD(P)-binding domain"/>
    <property type="match status" value="1"/>
</dbReference>
<feature type="compositionally biased region" description="Basic residues" evidence="7">
    <location>
        <begin position="1161"/>
        <end position="1179"/>
    </location>
</feature>
<comment type="similarity">
    <text evidence="1">Belongs to the histidine acid phosphatase family.</text>
</comment>
<keyword evidence="8" id="KW-1133">Transmembrane helix</keyword>
<dbReference type="InterPro" id="IPR002938">
    <property type="entry name" value="FAD-bd"/>
</dbReference>
<comment type="caution">
    <text evidence="10">The sequence shown here is derived from an EMBL/GenBank/DDBJ whole genome shotgun (WGS) entry which is preliminary data.</text>
</comment>
<keyword evidence="8" id="KW-0812">Transmembrane</keyword>
<dbReference type="SUPFAM" id="SSF51905">
    <property type="entry name" value="FAD/NAD(P)-binding domain"/>
    <property type="match status" value="1"/>
</dbReference>
<evidence type="ECO:0000259" key="9">
    <source>
        <dbReference type="Pfam" id="PF01494"/>
    </source>
</evidence>
<accession>A0A8H3EDB1</accession>
<keyword evidence="11" id="KW-1185">Reference proteome</keyword>
<dbReference type="SUPFAM" id="SSF53254">
    <property type="entry name" value="Phosphoglycerate mutase-like"/>
    <property type="match status" value="1"/>
</dbReference>
<gene>
    <name evidence="10" type="ORF">GOMPHAMPRED_000207</name>
</gene>
<evidence type="ECO:0000256" key="8">
    <source>
        <dbReference type="SAM" id="Phobius"/>
    </source>
</evidence>
<dbReference type="Proteomes" id="UP000664169">
    <property type="component" value="Unassembled WGS sequence"/>
</dbReference>
<evidence type="ECO:0000256" key="2">
    <source>
        <dbReference type="ARBA" id="ARBA00012632"/>
    </source>
</evidence>
<keyword evidence="4" id="KW-0378">Hydrolase</keyword>
<dbReference type="EC" id="3.1.3.8" evidence="2"/>
<dbReference type="InterPro" id="IPR000560">
    <property type="entry name" value="His_Pase_clade-2"/>
</dbReference>
<protein>
    <recommendedName>
        <fullName evidence="2">3-phytase</fullName>
        <ecNumber evidence="2">3.1.3.8</ecNumber>
    </recommendedName>
</protein>
<dbReference type="GO" id="GO:0016491">
    <property type="term" value="F:oxidoreductase activity"/>
    <property type="evidence" value="ECO:0007669"/>
    <property type="project" value="UniProtKB-KW"/>
</dbReference>
<evidence type="ECO:0000313" key="11">
    <source>
        <dbReference type="Proteomes" id="UP000664169"/>
    </source>
</evidence>
<sequence>MSITPGNHTYELLAPDEEQHFDEDEATTPAPRRIPILWQVELLIKGHPKGFFISVLVLAILCYSIFTWPFWKVQPLWDCDSINDGYQCQPEISHYWGQYSPYFSVRSDIPDSVPSTCEITFVQVLSRHGARDPTHSKTVLYSDLIDNLHASVSSFTGKYAFLKDYQYTLGADQLTPLGQKQMIKSGIKFYNRYKYLAESFVPFIRASGQQRVVDSANLFVQGLHEACVNDTHKVDAKCETWPYPYVELSEDPEAHNPLSHGLCDVFEQEHQEGVTDIGQNIYRDIFAIPITARLNKDLPGAGLENGDTVMIMDMCAFETVASSTNSLSPFCSLFTQEEWQQYDYYETLGKYYGFASYDHLGPTQGVGFANELIARLTGQPVKDHTSVNDTLDSDPTTFPLGGDWRIYADFSHDNDMVAILSAMGIFNNTWPLSNVTREDASQAGGFSSSWLTPFGARIYFEKMQCKESGTNENEDYIRIIVNDRVQPMKSCTGDMLGRLRPVETENRGMATQSIMILGAGPAGMSTALALAMQASSKRCDPLKITLLELRPVLGTIGGAINLTPLAMKYLDYLGAGQRVRERCIDLAHGLDYISLRTGKVIGNIWGDIGAVRVARHALVESLLQTIQEEHPEDIDIQWGRKVMEITELENKVILTFEDGSTIEGDALIGADGVHSVARRLWVEPDRNPQFAGRVVIMGFSDIHQASNDSPPLLLPDGSPALVDTSIMSSNKSTFLASYWEPTRTNVFFALIDSMELPKKGDSREGWKALAEDQASLKQKFSAAYDISSVKGIPELVDNCQRWQFWPINILPPAGRWYKGRVLLIGDAAHAMPPQGESTGFAIEDGVLLGHVFSRRGSRSIEEMFRDFEVLRQPVIDKHYADSIWAMNYAFLTNDGQLNMGEIFLTAQMASFNIVVAEYLQFLPPMASPGISLKFNSFSEARAFVDQQRPVKEVITDPSYPKYEEQQKPWAQATMAALYNMEGVEDGAKLLKQWETMMAQNSTNIELVAWKLLKGIMTYHNLEGKLEPSNAETQKARDFDNFAEHMKCILEILADKKTLCRHLATDHWTTAFIDAPELHALRVANNRKINDSKKAKADAGNAIIKHMQTAVENSNAGVDTVIELAEVHSLLGDVPKTNLRNKDEGDEDSATGRTAAAGIGKKSTRSKQTPKSKKPSRKRKFSDDDKDADSSYSEPRSAARTPVDSPPPSNNENENAGTFLSQSPNNMVDAADNNAYRQNLDHVPSNDRAELAELNGTVQETTQNAATYGNTPQGFQRVLRRRSLQRFRSQDGDIAMENTGATHEASIFADSDDEHDSPGTSHPPRRANNSMAEFIRTTSSHEQQDSPWYHGYGSPTHVDPTGEHTVDPNFLTITSERDRLASRTLRPEDLIHLNNHYL</sequence>
<feature type="transmembrane region" description="Helical" evidence="8">
    <location>
        <begin position="51"/>
        <end position="71"/>
    </location>
</feature>
<dbReference type="InterPro" id="IPR036188">
    <property type="entry name" value="FAD/NAD-bd_sf"/>
</dbReference>
<proteinExistence type="inferred from homology"/>
<dbReference type="InterPro" id="IPR029033">
    <property type="entry name" value="His_PPase_superfam"/>
</dbReference>
<dbReference type="PROSITE" id="PS00778">
    <property type="entry name" value="HIS_ACID_PHOSPHAT_2"/>
    <property type="match status" value="1"/>
</dbReference>
<feature type="domain" description="FAD-binding" evidence="9">
    <location>
        <begin position="514"/>
        <end position="848"/>
    </location>
</feature>
<keyword evidence="8" id="KW-0472">Membrane</keyword>
<evidence type="ECO:0000256" key="7">
    <source>
        <dbReference type="SAM" id="MobiDB-lite"/>
    </source>
</evidence>
<organism evidence="10 11">
    <name type="scientific">Gomphillus americanus</name>
    <dbReference type="NCBI Taxonomy" id="1940652"/>
    <lineage>
        <taxon>Eukaryota</taxon>
        <taxon>Fungi</taxon>
        <taxon>Dikarya</taxon>
        <taxon>Ascomycota</taxon>
        <taxon>Pezizomycotina</taxon>
        <taxon>Lecanoromycetes</taxon>
        <taxon>OSLEUM clade</taxon>
        <taxon>Ostropomycetidae</taxon>
        <taxon>Ostropales</taxon>
        <taxon>Graphidaceae</taxon>
        <taxon>Gomphilloideae</taxon>
        <taxon>Gomphillus</taxon>
    </lineage>
</organism>
<dbReference type="GO" id="GO:0071949">
    <property type="term" value="F:FAD binding"/>
    <property type="evidence" value="ECO:0007669"/>
    <property type="project" value="InterPro"/>
</dbReference>
<dbReference type="PANTHER" id="PTHR20963:SF24">
    <property type="entry name" value="3-PHYTASE B"/>
    <property type="match status" value="1"/>
</dbReference>
<feature type="compositionally biased region" description="Polar residues" evidence="7">
    <location>
        <begin position="1215"/>
        <end position="1225"/>
    </location>
</feature>